<accession>A0A0N9WAJ1</accession>
<dbReference type="AlphaFoldDB" id="A0A0N9WAJ1"/>
<evidence type="ECO:0000313" key="1">
    <source>
        <dbReference type="EMBL" id="ALI09090.1"/>
    </source>
</evidence>
<proteinExistence type="predicted"/>
<reference evidence="2" key="1">
    <citation type="submission" date="2015-09" db="EMBL/GenBank/DDBJ databases">
        <title>Whole genome sequence of Pseudomonas fluorescens FW300-N2C3.</title>
        <authorList>
            <person name="Ray J."/>
            <person name="Melnyk R."/>
            <person name="Deutschbauer A."/>
        </authorList>
    </citation>
    <scope>NUCLEOTIDE SEQUENCE [LARGE SCALE GENOMIC DNA]</scope>
    <source>
        <strain evidence="2">FW300-N2C3</strain>
    </source>
</reference>
<evidence type="ECO:0000313" key="2">
    <source>
        <dbReference type="Proteomes" id="UP000059425"/>
    </source>
</evidence>
<protein>
    <submittedName>
        <fullName evidence="1">Uncharacterized protein</fullName>
    </submittedName>
</protein>
<reference evidence="1 2" key="2">
    <citation type="journal article" date="2018" name="Nature">
        <title>Mutant phenotypes for thousands of bacterial genes of unknown function.</title>
        <authorList>
            <person name="Price M.N."/>
            <person name="Wetmore K.M."/>
            <person name="Waters R.J."/>
            <person name="Callaghan M."/>
            <person name="Ray J."/>
            <person name="Liu H."/>
            <person name="Kuehl J.V."/>
            <person name="Melnyk R.A."/>
            <person name="Lamson J.S."/>
            <person name="Suh Y."/>
            <person name="Carlson H.K."/>
            <person name="Esquivel Z."/>
            <person name="Sadeeshkumar H."/>
            <person name="Chakraborty R."/>
            <person name="Zane G.M."/>
            <person name="Rubin B.E."/>
            <person name="Wall J.D."/>
            <person name="Visel A."/>
            <person name="Bristow J."/>
            <person name="Blow M.J."/>
            <person name="Arkin A.P."/>
            <person name="Deutschbauer A.M."/>
        </authorList>
    </citation>
    <scope>NUCLEOTIDE SEQUENCE [LARGE SCALE GENOMIC DNA]</scope>
    <source>
        <strain evidence="1 2">FW300-N2C3</strain>
    </source>
</reference>
<dbReference type="EMBL" id="CP012831">
    <property type="protein sequence ID" value="ALI09090.1"/>
    <property type="molecule type" value="Genomic_DNA"/>
</dbReference>
<dbReference type="Proteomes" id="UP000059425">
    <property type="component" value="Chromosome"/>
</dbReference>
<sequence length="69" mass="7972">MNNGKSFPWNLDLTGFCDQCGKYRAHGNHYKCSKTRQAINERRRAEEALSGKASRPKRGASLFWLLRQD</sequence>
<name>A0A0N9WAJ1_PSEFL</name>
<organism evidence="1 2">
    <name type="scientific">Pseudomonas fluorescens</name>
    <dbReference type="NCBI Taxonomy" id="294"/>
    <lineage>
        <taxon>Bacteria</taxon>
        <taxon>Pseudomonadati</taxon>
        <taxon>Pseudomonadota</taxon>
        <taxon>Gammaproteobacteria</taxon>
        <taxon>Pseudomonadales</taxon>
        <taxon>Pseudomonadaceae</taxon>
        <taxon>Pseudomonas</taxon>
    </lineage>
</organism>
<gene>
    <name evidence="1" type="ORF">AO356_20445</name>
</gene>